<feature type="domain" description="DUF5648" evidence="1">
    <location>
        <begin position="59"/>
        <end position="189"/>
    </location>
</feature>
<evidence type="ECO:0000259" key="1">
    <source>
        <dbReference type="Pfam" id="PF18885"/>
    </source>
</evidence>
<evidence type="ECO:0000313" key="3">
    <source>
        <dbReference type="Proteomes" id="UP001553148"/>
    </source>
</evidence>
<dbReference type="EMBL" id="JBFAUJ010000001">
    <property type="protein sequence ID" value="MEV8458089.1"/>
    <property type="molecule type" value="Genomic_DNA"/>
</dbReference>
<reference evidence="2 3" key="1">
    <citation type="submission" date="2024-06" db="EMBL/GenBank/DDBJ databases">
        <title>The Natural Products Discovery Center: Release of the First 8490 Sequenced Strains for Exploring Actinobacteria Biosynthetic Diversity.</title>
        <authorList>
            <person name="Kalkreuter E."/>
            <person name="Kautsar S.A."/>
            <person name="Yang D."/>
            <person name="Bader C.D."/>
            <person name="Teijaro C.N."/>
            <person name="Fluegel L."/>
            <person name="Davis C.M."/>
            <person name="Simpson J.R."/>
            <person name="Lauterbach L."/>
            <person name="Steele A.D."/>
            <person name="Gui C."/>
            <person name="Meng S."/>
            <person name="Li G."/>
            <person name="Viehrig K."/>
            <person name="Ye F."/>
            <person name="Su P."/>
            <person name="Kiefer A.F."/>
            <person name="Nichols A."/>
            <person name="Cepeda A.J."/>
            <person name="Yan W."/>
            <person name="Fan B."/>
            <person name="Jiang Y."/>
            <person name="Adhikari A."/>
            <person name="Zheng C.-J."/>
            <person name="Schuster L."/>
            <person name="Cowan T.M."/>
            <person name="Smanski M.J."/>
            <person name="Chevrette M.G."/>
            <person name="De Carvalho L.P.S."/>
            <person name="Shen B."/>
        </authorList>
    </citation>
    <scope>NUCLEOTIDE SEQUENCE [LARGE SCALE GENOMIC DNA]</scope>
    <source>
        <strain evidence="2 3">NPDC052360</strain>
    </source>
</reference>
<dbReference type="InterPro" id="IPR043708">
    <property type="entry name" value="DUF5648"/>
</dbReference>
<protein>
    <recommendedName>
        <fullName evidence="1">DUF5648 domain-containing protein</fullName>
    </recommendedName>
</protein>
<dbReference type="InterPro" id="IPR006311">
    <property type="entry name" value="TAT_signal"/>
</dbReference>
<organism evidence="2 3">
    <name type="scientific">Streptomyces griseosporeus</name>
    <dbReference type="NCBI Taxonomy" id="1910"/>
    <lineage>
        <taxon>Bacteria</taxon>
        <taxon>Bacillati</taxon>
        <taxon>Actinomycetota</taxon>
        <taxon>Actinomycetes</taxon>
        <taxon>Kitasatosporales</taxon>
        <taxon>Streptomycetaceae</taxon>
        <taxon>Streptomyces</taxon>
    </lineage>
</organism>
<sequence length="193" mass="21412">MRTPIRGRLAPAAATDRKPRLRRRSLLAALLFTAVALTGAGQQAPPAHAVTFQPLRSWWNDGRGDNFATGTPEQEASARSANYRSLRVEAWLWPDDGGNTLSGLYLFWNADRQDYFSTATRQGVDSAVSAGYQYIGVQGYVMGRYEAHTVPLRQYWSADRQDNFLTATPEGIRDAVAAGYTFVRIEGYVYPAT</sequence>
<proteinExistence type="predicted"/>
<comment type="caution">
    <text evidence="2">The sequence shown here is derived from an EMBL/GenBank/DDBJ whole genome shotgun (WGS) entry which is preliminary data.</text>
</comment>
<gene>
    <name evidence="2" type="ORF">AB0470_00880</name>
</gene>
<evidence type="ECO:0000313" key="2">
    <source>
        <dbReference type="EMBL" id="MEV8458089.1"/>
    </source>
</evidence>
<keyword evidence="3" id="KW-1185">Reference proteome</keyword>
<accession>A0ABV3KFK9</accession>
<dbReference type="Proteomes" id="UP001553148">
    <property type="component" value="Unassembled WGS sequence"/>
</dbReference>
<name>A0ABV3KFK9_STRGS</name>
<dbReference type="RefSeq" id="WP_162655630.1">
    <property type="nucleotide sequence ID" value="NZ_JBFAUJ010000001.1"/>
</dbReference>
<dbReference type="PROSITE" id="PS51318">
    <property type="entry name" value="TAT"/>
    <property type="match status" value="1"/>
</dbReference>
<dbReference type="Pfam" id="PF18885">
    <property type="entry name" value="DUF5648"/>
    <property type="match status" value="1"/>
</dbReference>